<dbReference type="InterPro" id="IPR023228">
    <property type="entry name" value="SAM_OH_AdoTrfase_N_sf"/>
</dbReference>
<evidence type="ECO:0000313" key="5">
    <source>
        <dbReference type="EMBL" id="USR92559.1"/>
    </source>
</evidence>
<evidence type="ECO:0000259" key="3">
    <source>
        <dbReference type="Pfam" id="PF01887"/>
    </source>
</evidence>
<evidence type="ECO:0000256" key="1">
    <source>
        <dbReference type="ARBA" id="ARBA00022691"/>
    </source>
</evidence>
<name>A0ABY5AWG9_9CYAN</name>
<dbReference type="InterPro" id="IPR046469">
    <property type="entry name" value="SAM_HAT_N"/>
</dbReference>
<evidence type="ECO:0000256" key="2">
    <source>
        <dbReference type="ARBA" id="ARBA00024035"/>
    </source>
</evidence>
<evidence type="ECO:0000259" key="4">
    <source>
        <dbReference type="Pfam" id="PF20257"/>
    </source>
</evidence>
<comment type="similarity">
    <text evidence="2">Belongs to the SAM hydrolase / SAM-dependent halogenase family.</text>
</comment>
<dbReference type="InterPro" id="IPR023227">
    <property type="entry name" value="SAM_OH_AdoTrfase_C_sf"/>
</dbReference>
<dbReference type="Pfam" id="PF20257">
    <property type="entry name" value="SAM_HAT_C"/>
    <property type="match status" value="1"/>
</dbReference>
<dbReference type="SUPFAM" id="SSF102522">
    <property type="entry name" value="Bacterial fluorinating enzyme, N-terminal domain"/>
    <property type="match status" value="1"/>
</dbReference>
<dbReference type="InterPro" id="IPR002747">
    <property type="entry name" value="SAM_OH_AdoTrfase"/>
</dbReference>
<keyword evidence="6" id="KW-1185">Reference proteome</keyword>
<sequence length="264" mass="28789">MFSRRHLTLLTDFGERDGYVGILKGAIAKIEPSLAVTDISHEIPPQDILAARFCLANAYPFFPKETVHIAVVDPGVGTSRRGVAIQLEDGFLIGPDNGIFDGVLRQHQEKILAAVELTEVKYWRTPEPSQTFHARDIFATVGAHVATGVRVDRLGVAIDPKSLTRLSLPDPQWHGQQVSGVIQYCDRFGNLITNIPSDDLAGKSWHVAAASRQIPQGDSYMSAKENDVVAIASRHGWLELGAYQRSAQELLGLTVGDSLTVVLS</sequence>
<dbReference type="InterPro" id="IPR046470">
    <property type="entry name" value="SAM_HAT_C"/>
</dbReference>
<dbReference type="Proteomes" id="UP001056708">
    <property type="component" value="Chromosome"/>
</dbReference>
<feature type="domain" description="S-adenosyl-l-methionine hydroxide adenosyltransferase C-terminal" evidence="4">
    <location>
        <begin position="180"/>
        <end position="259"/>
    </location>
</feature>
<dbReference type="Gene3D" id="2.40.30.90">
    <property type="entry name" value="Bacterial fluorinating enzyme like"/>
    <property type="match status" value="1"/>
</dbReference>
<dbReference type="PANTHER" id="PTHR35092:SF1">
    <property type="entry name" value="CHLORINASE MJ1651"/>
    <property type="match status" value="1"/>
</dbReference>
<dbReference type="PIRSF" id="PIRSF006779">
    <property type="entry name" value="UCP006779"/>
    <property type="match status" value="1"/>
</dbReference>
<proteinExistence type="inferred from homology"/>
<keyword evidence="1" id="KW-0949">S-adenosyl-L-methionine</keyword>
<dbReference type="Gene3D" id="3.40.50.10790">
    <property type="entry name" value="S-adenosyl-l-methionine hydroxide adenosyltransferase, N-terminal"/>
    <property type="match status" value="1"/>
</dbReference>
<dbReference type="SUPFAM" id="SSF101852">
    <property type="entry name" value="Bacterial fluorinating enzyme, C-terminal domain"/>
    <property type="match status" value="1"/>
</dbReference>
<dbReference type="RefSeq" id="WP_252664711.1">
    <property type="nucleotide sequence ID" value="NZ_CP098611.1"/>
</dbReference>
<dbReference type="Pfam" id="PF01887">
    <property type="entry name" value="SAM_HAT_N"/>
    <property type="match status" value="1"/>
</dbReference>
<accession>A0ABY5AWG9</accession>
<dbReference type="PANTHER" id="PTHR35092">
    <property type="entry name" value="CHLORINASE MJ1651"/>
    <property type="match status" value="1"/>
</dbReference>
<organism evidence="5 6">
    <name type="scientific">Phormidium yuhuli AB48</name>
    <dbReference type="NCBI Taxonomy" id="2940671"/>
    <lineage>
        <taxon>Bacteria</taxon>
        <taxon>Bacillati</taxon>
        <taxon>Cyanobacteriota</taxon>
        <taxon>Cyanophyceae</taxon>
        <taxon>Oscillatoriophycideae</taxon>
        <taxon>Oscillatoriales</taxon>
        <taxon>Oscillatoriaceae</taxon>
        <taxon>Phormidium</taxon>
        <taxon>Phormidium yuhuli</taxon>
    </lineage>
</organism>
<protein>
    <submittedName>
        <fullName evidence="5">SAM-dependent chlorinase/fluorinase</fullName>
    </submittedName>
</protein>
<dbReference type="EMBL" id="CP098611">
    <property type="protein sequence ID" value="USR92559.1"/>
    <property type="molecule type" value="Genomic_DNA"/>
</dbReference>
<reference evidence="5" key="1">
    <citation type="submission" date="2022-06" db="EMBL/GenBank/DDBJ databases">
        <title>Genome sequence of Phormidium yuhuli AB48 isolated from an industrial photobioreactor environment.</title>
        <authorList>
            <person name="Qiu Y."/>
            <person name="Noonan A.J.C."/>
            <person name="Dofher K."/>
            <person name="Koch M."/>
            <person name="Kieft B."/>
            <person name="Lin X."/>
            <person name="Ziels R.M."/>
            <person name="Hallam S.J."/>
        </authorList>
    </citation>
    <scope>NUCLEOTIDE SEQUENCE</scope>
    <source>
        <strain evidence="5">AB48</strain>
    </source>
</reference>
<feature type="domain" description="S-adenosyl-l-methionine hydroxide adenosyltransferase N-terminal" evidence="3">
    <location>
        <begin position="7"/>
        <end position="155"/>
    </location>
</feature>
<evidence type="ECO:0000313" key="6">
    <source>
        <dbReference type="Proteomes" id="UP001056708"/>
    </source>
</evidence>
<gene>
    <name evidence="5" type="ORF">NEA10_07535</name>
</gene>